<evidence type="ECO:0008006" key="4">
    <source>
        <dbReference type="Google" id="ProtNLM"/>
    </source>
</evidence>
<keyword evidence="3" id="KW-1185">Reference proteome</keyword>
<reference evidence="2 3" key="1">
    <citation type="submission" date="2020-01" db="EMBL/GenBank/DDBJ databases">
        <authorList>
            <person name="Gupta K D."/>
        </authorList>
    </citation>
    <scope>NUCLEOTIDE SEQUENCE [LARGE SCALE GENOMIC DNA]</scope>
</reference>
<accession>A0A8S0WZM1</accession>
<proteinExistence type="predicted"/>
<feature type="region of interest" description="Disordered" evidence="1">
    <location>
        <begin position="103"/>
        <end position="134"/>
    </location>
</feature>
<comment type="caution">
    <text evidence="2">The sequence shown here is derived from an EMBL/GenBank/DDBJ whole genome shotgun (WGS) entry which is preliminary data.</text>
</comment>
<gene>
    <name evidence="2" type="ORF">AAE3_LOCUS5087</name>
</gene>
<dbReference type="AlphaFoldDB" id="A0A8S0WZM1"/>
<dbReference type="Proteomes" id="UP000467700">
    <property type="component" value="Unassembled WGS sequence"/>
</dbReference>
<sequence>MISQRVVLLSTNTRLRCPRQSKQQILHPGSTTTHLDHDITVSLSSLFFVAGLTEFALNSTTILLDSCSVPTLNILHEKKVKTEEETVKIEEISSYKRARSPEDLAEVSAQRPAKRLAVSANAPPNSPQVEEPRRTRDGEYYYERNWVIVVRNTLFKLPRFLFLRHCSGVRELFQLPADKDISSINERDILQVDEDVEDFRALSWGLTADPEEITHQNDPLKANFERMLRLLYMAQKYTFVKHERWANEAVNTLCKALISRPLDEIKRILSLSAKRNLGGVLKATTTECIRRLASRDSDISSKEMLDFAESHNLRRLQGWVLLESGKPGAQLLSPR</sequence>
<organism evidence="2 3">
    <name type="scientific">Cyclocybe aegerita</name>
    <name type="common">Black poplar mushroom</name>
    <name type="synonym">Agrocybe aegerita</name>
    <dbReference type="NCBI Taxonomy" id="1973307"/>
    <lineage>
        <taxon>Eukaryota</taxon>
        <taxon>Fungi</taxon>
        <taxon>Dikarya</taxon>
        <taxon>Basidiomycota</taxon>
        <taxon>Agaricomycotina</taxon>
        <taxon>Agaricomycetes</taxon>
        <taxon>Agaricomycetidae</taxon>
        <taxon>Agaricales</taxon>
        <taxon>Agaricineae</taxon>
        <taxon>Bolbitiaceae</taxon>
        <taxon>Cyclocybe</taxon>
    </lineage>
</organism>
<dbReference type="OrthoDB" id="2886395at2759"/>
<dbReference type="EMBL" id="CACVBS010000037">
    <property type="protein sequence ID" value="CAA7262808.1"/>
    <property type="molecule type" value="Genomic_DNA"/>
</dbReference>
<evidence type="ECO:0000313" key="3">
    <source>
        <dbReference type="Proteomes" id="UP000467700"/>
    </source>
</evidence>
<name>A0A8S0WZM1_CYCAE</name>
<protein>
    <recommendedName>
        <fullName evidence="4">BTB/POZ domain-containing protein</fullName>
    </recommendedName>
</protein>
<evidence type="ECO:0000313" key="2">
    <source>
        <dbReference type="EMBL" id="CAA7262808.1"/>
    </source>
</evidence>
<evidence type="ECO:0000256" key="1">
    <source>
        <dbReference type="SAM" id="MobiDB-lite"/>
    </source>
</evidence>